<dbReference type="AlphaFoldDB" id="A0A165DDG6"/>
<protein>
    <recommendedName>
        <fullName evidence="3">CCHC-type domain-containing protein</fullName>
    </recommendedName>
</protein>
<evidence type="ECO:0008006" key="3">
    <source>
        <dbReference type="Google" id="ProtNLM"/>
    </source>
</evidence>
<organism evidence="1 2">
    <name type="scientific">Exidia glandulosa HHB12029</name>
    <dbReference type="NCBI Taxonomy" id="1314781"/>
    <lineage>
        <taxon>Eukaryota</taxon>
        <taxon>Fungi</taxon>
        <taxon>Dikarya</taxon>
        <taxon>Basidiomycota</taxon>
        <taxon>Agaricomycotina</taxon>
        <taxon>Agaricomycetes</taxon>
        <taxon>Auriculariales</taxon>
        <taxon>Exidiaceae</taxon>
        <taxon>Exidia</taxon>
    </lineage>
</organism>
<feature type="non-terminal residue" evidence="1">
    <location>
        <position position="174"/>
    </location>
</feature>
<keyword evidence="2" id="KW-1185">Reference proteome</keyword>
<dbReference type="Proteomes" id="UP000077266">
    <property type="component" value="Unassembled WGS sequence"/>
</dbReference>
<reference evidence="1 2" key="1">
    <citation type="journal article" date="2016" name="Mol. Biol. Evol.">
        <title>Comparative Genomics of Early-Diverging Mushroom-Forming Fungi Provides Insights into the Origins of Lignocellulose Decay Capabilities.</title>
        <authorList>
            <person name="Nagy L.G."/>
            <person name="Riley R."/>
            <person name="Tritt A."/>
            <person name="Adam C."/>
            <person name="Daum C."/>
            <person name="Floudas D."/>
            <person name="Sun H."/>
            <person name="Yadav J.S."/>
            <person name="Pangilinan J."/>
            <person name="Larsson K.H."/>
            <person name="Matsuura K."/>
            <person name="Barry K."/>
            <person name="Labutti K."/>
            <person name="Kuo R."/>
            <person name="Ohm R.A."/>
            <person name="Bhattacharya S.S."/>
            <person name="Shirouzu T."/>
            <person name="Yoshinaga Y."/>
            <person name="Martin F.M."/>
            <person name="Grigoriev I.V."/>
            <person name="Hibbett D.S."/>
        </authorList>
    </citation>
    <scope>NUCLEOTIDE SEQUENCE [LARGE SCALE GENOMIC DNA]</scope>
    <source>
        <strain evidence="1 2">HHB12029</strain>
    </source>
</reference>
<accession>A0A165DDG6</accession>
<feature type="non-terminal residue" evidence="1">
    <location>
        <position position="1"/>
    </location>
</feature>
<proteinExistence type="predicted"/>
<dbReference type="EMBL" id="KV426232">
    <property type="protein sequence ID" value="KZV84284.1"/>
    <property type="molecule type" value="Genomic_DNA"/>
</dbReference>
<evidence type="ECO:0000313" key="1">
    <source>
        <dbReference type="EMBL" id="KZV84284.1"/>
    </source>
</evidence>
<dbReference type="OrthoDB" id="4230923at2759"/>
<evidence type="ECO:0000313" key="2">
    <source>
        <dbReference type="Proteomes" id="UP000077266"/>
    </source>
</evidence>
<dbReference type="InParanoid" id="A0A165DDG6"/>
<gene>
    <name evidence="1" type="ORF">EXIGLDRAFT_580294</name>
</gene>
<name>A0A165DDG6_EXIGL</name>
<dbReference type="STRING" id="1314781.A0A165DDG6"/>
<sequence>IQGVKRLSNGNIRIRTTSEDVQTALVIEPDAWLPALATGAQLQRDSFTVEVRAVPTTFDPSEACAIQAIYQANAHVFPSAASIVSLRWLRELKSDKRTSSLLLVLDDTQTFSRVVYSGVSVHGRQCDVSPHVPSPVQCFFCQAWGHTTSTCPRKQEHSTIICARCAGPHATSAC</sequence>